<keyword evidence="3" id="KW-1185">Reference proteome</keyword>
<dbReference type="RefSeq" id="WP_090565166.1">
    <property type="nucleotide sequence ID" value="NZ_FMXZ01000008.1"/>
</dbReference>
<feature type="transmembrane region" description="Helical" evidence="1">
    <location>
        <begin position="169"/>
        <end position="187"/>
    </location>
</feature>
<evidence type="ECO:0000256" key="1">
    <source>
        <dbReference type="SAM" id="Phobius"/>
    </source>
</evidence>
<sequence>MKINAKDVASGLLLILIAAVGLWLNGDHSLGSARRMGPGYMPMLVFWFQVVLGGIVLVMAFFNGPDPLEKWTGLDASMLVIAVIVGTLVGFAAPHLSSFFDNSYGSLGLGMLAGFLVVSYARGWRLLGFICAAMCAFCLLLEKGGLMLALAATIGIASMAEPEHRARPLGVLGITVFLLALCWWIFIKQLDIRVAVWPLQY</sequence>
<feature type="transmembrane region" description="Helical" evidence="1">
    <location>
        <begin position="76"/>
        <end position="97"/>
    </location>
</feature>
<keyword evidence="1" id="KW-0472">Membrane</keyword>
<accession>A0A1G6X409</accession>
<dbReference type="STRING" id="938405.SAMN02927895_03100"/>
<dbReference type="OrthoDB" id="5186924at2"/>
<protein>
    <recommendedName>
        <fullName evidence="4">Tripartite tricarboxylate transporter TctB family protein</fullName>
    </recommendedName>
</protein>
<dbReference type="EMBL" id="FMZX01000011">
    <property type="protein sequence ID" value="SDD72045.1"/>
    <property type="molecule type" value="Genomic_DNA"/>
</dbReference>
<dbReference type="AlphaFoldDB" id="A0A1G6X409"/>
<dbReference type="Proteomes" id="UP000198925">
    <property type="component" value="Unassembled WGS sequence"/>
</dbReference>
<evidence type="ECO:0000313" key="2">
    <source>
        <dbReference type="EMBL" id="SDD72045.1"/>
    </source>
</evidence>
<proteinExistence type="predicted"/>
<keyword evidence="1" id="KW-0812">Transmembrane</keyword>
<reference evidence="2 3" key="1">
    <citation type="submission" date="2016-10" db="EMBL/GenBank/DDBJ databases">
        <authorList>
            <person name="de Groot N.N."/>
        </authorList>
    </citation>
    <scope>NUCLEOTIDE SEQUENCE [LARGE SCALE GENOMIC DNA]</scope>
    <source>
        <strain evidence="2 3">CPCC 100156</strain>
    </source>
</reference>
<feature type="transmembrane region" description="Helical" evidence="1">
    <location>
        <begin position="44"/>
        <end position="64"/>
    </location>
</feature>
<organism evidence="2 3">
    <name type="scientific">Belnapia rosea</name>
    <dbReference type="NCBI Taxonomy" id="938405"/>
    <lineage>
        <taxon>Bacteria</taxon>
        <taxon>Pseudomonadati</taxon>
        <taxon>Pseudomonadota</taxon>
        <taxon>Alphaproteobacteria</taxon>
        <taxon>Acetobacterales</taxon>
        <taxon>Roseomonadaceae</taxon>
        <taxon>Belnapia</taxon>
    </lineage>
</organism>
<gene>
    <name evidence="2" type="ORF">SAMN04487779_1011136</name>
</gene>
<feature type="transmembrane region" description="Helical" evidence="1">
    <location>
        <begin position="7"/>
        <end position="24"/>
    </location>
</feature>
<evidence type="ECO:0000313" key="3">
    <source>
        <dbReference type="Proteomes" id="UP000198925"/>
    </source>
</evidence>
<feature type="transmembrane region" description="Helical" evidence="1">
    <location>
        <begin position="128"/>
        <end position="157"/>
    </location>
</feature>
<name>A0A1G6X409_9PROT</name>
<feature type="transmembrane region" description="Helical" evidence="1">
    <location>
        <begin position="103"/>
        <end position="121"/>
    </location>
</feature>
<keyword evidence="1" id="KW-1133">Transmembrane helix</keyword>
<evidence type="ECO:0008006" key="4">
    <source>
        <dbReference type="Google" id="ProtNLM"/>
    </source>
</evidence>